<keyword evidence="3" id="KW-1185">Reference proteome</keyword>
<evidence type="ECO:0000313" key="2">
    <source>
        <dbReference type="EMBL" id="GAP42531.1"/>
    </source>
</evidence>
<feature type="domain" description="LUD" evidence="1">
    <location>
        <begin position="119"/>
        <end position="220"/>
    </location>
</feature>
<dbReference type="PANTHER" id="PTHR43682">
    <property type="entry name" value="LACTATE UTILIZATION PROTEIN C"/>
    <property type="match status" value="1"/>
</dbReference>
<dbReference type="RefSeq" id="WP_062038460.1">
    <property type="nucleotide sequence ID" value="NZ_DF968182.1"/>
</dbReference>
<accession>A0A0S7C183</accession>
<dbReference type="EMBL" id="DF968182">
    <property type="protein sequence ID" value="GAP42531.1"/>
    <property type="molecule type" value="Genomic_DNA"/>
</dbReference>
<dbReference type="Gene3D" id="3.40.50.10420">
    <property type="entry name" value="NagB/RpiA/CoA transferase-like"/>
    <property type="match status" value="1"/>
</dbReference>
<dbReference type="InterPro" id="IPR037171">
    <property type="entry name" value="NagB/RpiA_transferase-like"/>
</dbReference>
<proteinExistence type="predicted"/>
<gene>
    <name evidence="2" type="ORF">TBC1_11662</name>
</gene>
<organism evidence="2">
    <name type="scientific">Lentimicrobium saccharophilum</name>
    <dbReference type="NCBI Taxonomy" id="1678841"/>
    <lineage>
        <taxon>Bacteria</taxon>
        <taxon>Pseudomonadati</taxon>
        <taxon>Bacteroidota</taxon>
        <taxon>Bacteroidia</taxon>
        <taxon>Bacteroidales</taxon>
        <taxon>Lentimicrobiaceae</taxon>
        <taxon>Lentimicrobium</taxon>
    </lineage>
</organism>
<sequence>MKARNKFNTRPEHIRESTTREKVLKNIRHALIEPAENPFPGVEFDSPVYKPMNEPPDINFAREFALSGGKFIFCESPEDMVKKVRLVFDDHLWEQAWCKDEALTGLLRHAGIKVKTGDDDIESMKVAVTSCEYLIARFGSIMVSSRQKSGRRMHAYPEIHVVIAFTSQVVNDLKDAIEKMRIKYSGRLPSMISVVTGPSRTADIEKTLVMGAHGPKEVYLFMADDVE</sequence>
<dbReference type="Proteomes" id="UP000053091">
    <property type="component" value="Unassembled WGS sequence"/>
</dbReference>
<dbReference type="PATRIC" id="fig|1678841.3.peg.751"/>
<dbReference type="STRING" id="1678841.TBC1_11662"/>
<dbReference type="OrthoDB" id="9794157at2"/>
<name>A0A0S7C183_9BACT</name>
<reference evidence="2" key="1">
    <citation type="journal article" date="2015" name="Genome Announc.">
        <title>Draft Genome Sequence of Bacteroidales Strain TBC1, a Novel Isolate from a Methanogenic Wastewater Treatment System.</title>
        <authorList>
            <person name="Tourlousse D.M."/>
            <person name="Matsuura N."/>
            <person name="Sun L."/>
            <person name="Toyonaga M."/>
            <person name="Kuroda K."/>
            <person name="Ohashi A."/>
            <person name="Cruz R."/>
            <person name="Yamaguchi T."/>
            <person name="Sekiguchi Y."/>
        </authorList>
    </citation>
    <scope>NUCLEOTIDE SEQUENCE [LARGE SCALE GENOMIC DNA]</scope>
    <source>
        <strain evidence="2">TBC1</strain>
    </source>
</reference>
<dbReference type="AlphaFoldDB" id="A0A0S7C183"/>
<evidence type="ECO:0000313" key="3">
    <source>
        <dbReference type="Proteomes" id="UP000053091"/>
    </source>
</evidence>
<dbReference type="InterPro" id="IPR003741">
    <property type="entry name" value="LUD_dom"/>
</dbReference>
<dbReference type="InterPro" id="IPR024185">
    <property type="entry name" value="FTHF_cligase-like_sf"/>
</dbReference>
<dbReference type="Pfam" id="PF02589">
    <property type="entry name" value="LUD_dom"/>
    <property type="match status" value="1"/>
</dbReference>
<protein>
    <submittedName>
        <fullName evidence="2">Uncharacterized ACR, YkgG family COG1556</fullName>
    </submittedName>
</protein>
<dbReference type="SUPFAM" id="SSF100950">
    <property type="entry name" value="NagB/RpiA/CoA transferase-like"/>
    <property type="match status" value="1"/>
</dbReference>
<evidence type="ECO:0000259" key="1">
    <source>
        <dbReference type="Pfam" id="PF02589"/>
    </source>
</evidence>
<dbReference type="PANTHER" id="PTHR43682:SF1">
    <property type="entry name" value="LACTATE UTILIZATION PROTEIN C"/>
    <property type="match status" value="1"/>
</dbReference>